<dbReference type="OrthoDB" id="3524886at2"/>
<feature type="transmembrane region" description="Helical" evidence="1">
    <location>
        <begin position="194"/>
        <end position="215"/>
    </location>
</feature>
<evidence type="ECO:0000256" key="1">
    <source>
        <dbReference type="SAM" id="Phobius"/>
    </source>
</evidence>
<protein>
    <recommendedName>
        <fullName evidence="4">DUF2975 family protein</fullName>
    </recommendedName>
</protein>
<organism evidence="2 3">
    <name type="scientific">Nonomuraea fuscirosea</name>
    <dbReference type="NCBI Taxonomy" id="1291556"/>
    <lineage>
        <taxon>Bacteria</taxon>
        <taxon>Bacillati</taxon>
        <taxon>Actinomycetota</taxon>
        <taxon>Actinomycetes</taxon>
        <taxon>Streptosporangiales</taxon>
        <taxon>Streptosporangiaceae</taxon>
        <taxon>Nonomuraea</taxon>
    </lineage>
</organism>
<keyword evidence="1" id="KW-0472">Membrane</keyword>
<dbReference type="Pfam" id="PF11188">
    <property type="entry name" value="DUF2975"/>
    <property type="match status" value="1"/>
</dbReference>
<evidence type="ECO:0000313" key="3">
    <source>
        <dbReference type="Proteomes" id="UP000238312"/>
    </source>
</evidence>
<dbReference type="InterPro" id="IPR021354">
    <property type="entry name" value="DUF2975"/>
</dbReference>
<comment type="caution">
    <text evidence="2">The sequence shown here is derived from an EMBL/GenBank/DDBJ whole genome shotgun (WGS) entry which is preliminary data.</text>
</comment>
<name>A0A2T0MNK6_9ACTN</name>
<sequence length="233" mass="25045">MPLDRSTPLKWTAIVVRLLLVLFAVTMAYEVGRAALTGGENAFGSRGVQSLVCVPSPSILDVEGNFAEDPQSRKAMAGSSGVDDNPYPVEKGVDFAYPLPQICKDDSSLGTQVLYQTSRFATALALLIALFLLDRLIRDARQDSGFDEVVVRKLRFLGVSLMVGTVAASLYTTIVETGLAVSMVAGTVREVGWMALYGWAFPWASLIAGLGLVVMSKVVRVGAHMREELEGTV</sequence>
<dbReference type="Proteomes" id="UP000238312">
    <property type="component" value="Unassembled WGS sequence"/>
</dbReference>
<gene>
    <name evidence="2" type="ORF">B0I32_11914</name>
</gene>
<reference evidence="2 3" key="1">
    <citation type="submission" date="2018-03" db="EMBL/GenBank/DDBJ databases">
        <title>Genomic Encyclopedia of Type Strains, Phase III (KMG-III): the genomes of soil and plant-associated and newly described type strains.</title>
        <authorList>
            <person name="Whitman W."/>
        </authorList>
    </citation>
    <scope>NUCLEOTIDE SEQUENCE [LARGE SCALE GENOMIC DNA]</scope>
    <source>
        <strain evidence="2 3">CGMCC 4.7104</strain>
    </source>
</reference>
<keyword evidence="3" id="KW-1185">Reference proteome</keyword>
<evidence type="ECO:0008006" key="4">
    <source>
        <dbReference type="Google" id="ProtNLM"/>
    </source>
</evidence>
<dbReference type="RefSeq" id="WP_106247752.1">
    <property type="nucleotide sequence ID" value="NZ_PVNG01000019.1"/>
</dbReference>
<accession>A0A2T0MNK6</accession>
<feature type="transmembrane region" description="Helical" evidence="1">
    <location>
        <begin position="113"/>
        <end position="133"/>
    </location>
</feature>
<dbReference type="AlphaFoldDB" id="A0A2T0MNK6"/>
<dbReference type="EMBL" id="PVNG01000019">
    <property type="protein sequence ID" value="PRX59571.1"/>
    <property type="molecule type" value="Genomic_DNA"/>
</dbReference>
<feature type="transmembrane region" description="Helical" evidence="1">
    <location>
        <begin position="154"/>
        <end position="174"/>
    </location>
</feature>
<keyword evidence="1" id="KW-0812">Transmembrane</keyword>
<evidence type="ECO:0000313" key="2">
    <source>
        <dbReference type="EMBL" id="PRX59571.1"/>
    </source>
</evidence>
<proteinExistence type="predicted"/>
<keyword evidence="1" id="KW-1133">Transmembrane helix</keyword>